<protein>
    <submittedName>
        <fullName evidence="1">Uncharacterized protein</fullName>
    </submittedName>
</protein>
<gene>
    <name evidence="1" type="ORF">HAX54_017183</name>
</gene>
<accession>A0ABS8UME4</accession>
<evidence type="ECO:0000313" key="1">
    <source>
        <dbReference type="EMBL" id="MCD9559307.1"/>
    </source>
</evidence>
<reference evidence="1 2" key="1">
    <citation type="journal article" date="2021" name="BMC Genomics">
        <title>Datura genome reveals duplications of psychoactive alkaloid biosynthetic genes and high mutation rate following tissue culture.</title>
        <authorList>
            <person name="Rajewski A."/>
            <person name="Carter-House D."/>
            <person name="Stajich J."/>
            <person name="Litt A."/>
        </authorList>
    </citation>
    <scope>NUCLEOTIDE SEQUENCE [LARGE SCALE GENOMIC DNA]</scope>
    <source>
        <strain evidence="1">AR-01</strain>
    </source>
</reference>
<evidence type="ECO:0000313" key="2">
    <source>
        <dbReference type="Proteomes" id="UP000823775"/>
    </source>
</evidence>
<comment type="caution">
    <text evidence="1">The sequence shown here is derived from an EMBL/GenBank/DDBJ whole genome shotgun (WGS) entry which is preliminary data.</text>
</comment>
<organism evidence="1 2">
    <name type="scientific">Datura stramonium</name>
    <name type="common">Jimsonweed</name>
    <name type="synonym">Common thornapple</name>
    <dbReference type="NCBI Taxonomy" id="4076"/>
    <lineage>
        <taxon>Eukaryota</taxon>
        <taxon>Viridiplantae</taxon>
        <taxon>Streptophyta</taxon>
        <taxon>Embryophyta</taxon>
        <taxon>Tracheophyta</taxon>
        <taxon>Spermatophyta</taxon>
        <taxon>Magnoliopsida</taxon>
        <taxon>eudicotyledons</taxon>
        <taxon>Gunneridae</taxon>
        <taxon>Pentapetalae</taxon>
        <taxon>asterids</taxon>
        <taxon>lamiids</taxon>
        <taxon>Solanales</taxon>
        <taxon>Solanaceae</taxon>
        <taxon>Solanoideae</taxon>
        <taxon>Datureae</taxon>
        <taxon>Datura</taxon>
    </lineage>
</organism>
<sequence length="115" mass="13092">MDTLAINSNESDNSKLIDINQFDFVISNRKQKHVREAQPYKDKSTVVVVMRRYAIDQRFQYKVHRSNSKRPIVIVDDSHLKSKLKGTFVSARRLDGAGSILPLAYGVINIENDAS</sequence>
<dbReference type="Proteomes" id="UP000823775">
    <property type="component" value="Unassembled WGS sequence"/>
</dbReference>
<name>A0ABS8UME4_DATST</name>
<proteinExistence type="predicted"/>
<dbReference type="EMBL" id="JACEIK010002129">
    <property type="protein sequence ID" value="MCD9559307.1"/>
    <property type="molecule type" value="Genomic_DNA"/>
</dbReference>
<keyword evidence="2" id="KW-1185">Reference proteome</keyword>